<gene>
    <name evidence="2" type="ORF">PIB30_077875</name>
</gene>
<proteinExistence type="predicted"/>
<feature type="compositionally biased region" description="Polar residues" evidence="1">
    <location>
        <begin position="149"/>
        <end position="173"/>
    </location>
</feature>
<sequence>MHQIATVIGRPIRIDLATKATKKGKFARLLEWMELNCKRKQTHNNGNSPTAGPTAETLVIGETAKNSNNFELEKNLTGVNVIPQLVPSNNIPINEENIVHDWAGNVNLHVAQDSAKGKGPFAAAKGKGISSGFNPSKSTSKAHSKKESISSSYQAKAQTPLDKNTLATKSVSQNERDSHIFVNKYKRKRLSSPVASMLDVLASNLPVLGAKQVVPSHETSEISGLSSGPSTSSVPPKQ</sequence>
<evidence type="ECO:0000313" key="3">
    <source>
        <dbReference type="Proteomes" id="UP001341840"/>
    </source>
</evidence>
<comment type="caution">
    <text evidence="2">The sequence shown here is derived from an EMBL/GenBank/DDBJ whole genome shotgun (WGS) entry which is preliminary data.</text>
</comment>
<reference evidence="2 3" key="1">
    <citation type="journal article" date="2023" name="Plants (Basel)">
        <title>Bridging the Gap: Combining Genomics and Transcriptomics Approaches to Understand Stylosanthes scabra, an Orphan Legume from the Brazilian Caatinga.</title>
        <authorList>
            <person name="Ferreira-Neto J.R.C."/>
            <person name="da Silva M.D."/>
            <person name="Binneck E."/>
            <person name="de Melo N.F."/>
            <person name="da Silva R.H."/>
            <person name="de Melo A.L.T.M."/>
            <person name="Pandolfi V."/>
            <person name="Bustamante F.O."/>
            <person name="Brasileiro-Vidal A.C."/>
            <person name="Benko-Iseppon A.M."/>
        </authorList>
    </citation>
    <scope>NUCLEOTIDE SEQUENCE [LARGE SCALE GENOMIC DNA]</scope>
    <source>
        <tissue evidence="2">Leaves</tissue>
    </source>
</reference>
<accession>A0ABU6WQJ4</accession>
<feature type="compositionally biased region" description="Low complexity" evidence="1">
    <location>
        <begin position="221"/>
        <end position="238"/>
    </location>
</feature>
<dbReference type="Proteomes" id="UP001341840">
    <property type="component" value="Unassembled WGS sequence"/>
</dbReference>
<organism evidence="2 3">
    <name type="scientific">Stylosanthes scabra</name>
    <dbReference type="NCBI Taxonomy" id="79078"/>
    <lineage>
        <taxon>Eukaryota</taxon>
        <taxon>Viridiplantae</taxon>
        <taxon>Streptophyta</taxon>
        <taxon>Embryophyta</taxon>
        <taxon>Tracheophyta</taxon>
        <taxon>Spermatophyta</taxon>
        <taxon>Magnoliopsida</taxon>
        <taxon>eudicotyledons</taxon>
        <taxon>Gunneridae</taxon>
        <taxon>Pentapetalae</taxon>
        <taxon>rosids</taxon>
        <taxon>fabids</taxon>
        <taxon>Fabales</taxon>
        <taxon>Fabaceae</taxon>
        <taxon>Papilionoideae</taxon>
        <taxon>50 kb inversion clade</taxon>
        <taxon>dalbergioids sensu lato</taxon>
        <taxon>Dalbergieae</taxon>
        <taxon>Pterocarpus clade</taxon>
        <taxon>Stylosanthes</taxon>
    </lineage>
</organism>
<keyword evidence="3" id="KW-1185">Reference proteome</keyword>
<name>A0ABU6WQJ4_9FABA</name>
<feature type="region of interest" description="Disordered" evidence="1">
    <location>
        <begin position="214"/>
        <end position="238"/>
    </location>
</feature>
<feature type="compositionally biased region" description="Polar residues" evidence="1">
    <location>
        <begin position="131"/>
        <end position="141"/>
    </location>
</feature>
<feature type="compositionally biased region" description="Low complexity" evidence="1">
    <location>
        <begin position="117"/>
        <end position="128"/>
    </location>
</feature>
<evidence type="ECO:0000256" key="1">
    <source>
        <dbReference type="SAM" id="MobiDB-lite"/>
    </source>
</evidence>
<evidence type="ECO:0000313" key="2">
    <source>
        <dbReference type="EMBL" id="MED6187589.1"/>
    </source>
</evidence>
<feature type="region of interest" description="Disordered" evidence="1">
    <location>
        <begin position="117"/>
        <end position="174"/>
    </location>
</feature>
<protein>
    <submittedName>
        <fullName evidence="2">Uncharacterized protein</fullName>
    </submittedName>
</protein>
<dbReference type="EMBL" id="JASCZI010182302">
    <property type="protein sequence ID" value="MED6187589.1"/>
    <property type="molecule type" value="Genomic_DNA"/>
</dbReference>